<evidence type="ECO:0000313" key="4">
    <source>
        <dbReference type="EMBL" id="CAF1440317.1"/>
    </source>
</evidence>
<dbReference type="Pfam" id="PF00112">
    <property type="entry name" value="Peptidase_C1"/>
    <property type="match status" value="1"/>
</dbReference>
<feature type="compositionally biased region" description="Acidic residues" evidence="2">
    <location>
        <begin position="425"/>
        <end position="468"/>
    </location>
</feature>
<dbReference type="InterPro" id="IPR013128">
    <property type="entry name" value="Peptidase_C1A"/>
</dbReference>
<comment type="caution">
    <text evidence="4">The sequence shown here is derived from an EMBL/GenBank/DDBJ whole genome shotgun (WGS) entry which is preliminary data.</text>
</comment>
<name>A0A815NRR7_9BILA</name>
<feature type="region of interest" description="Disordered" evidence="2">
    <location>
        <begin position="330"/>
        <end position="564"/>
    </location>
</feature>
<feature type="compositionally biased region" description="Acidic residues" evidence="2">
    <location>
        <begin position="475"/>
        <end position="564"/>
    </location>
</feature>
<gene>
    <name evidence="4" type="ORF">IZO911_LOCUS41759</name>
</gene>
<evidence type="ECO:0000259" key="3">
    <source>
        <dbReference type="SMART" id="SM00645"/>
    </source>
</evidence>
<dbReference type="InterPro" id="IPR000668">
    <property type="entry name" value="Peptidase_C1A_C"/>
</dbReference>
<dbReference type="GO" id="GO:0008234">
    <property type="term" value="F:cysteine-type peptidase activity"/>
    <property type="evidence" value="ECO:0007669"/>
    <property type="project" value="InterPro"/>
</dbReference>
<evidence type="ECO:0000313" key="5">
    <source>
        <dbReference type="Proteomes" id="UP000663860"/>
    </source>
</evidence>
<dbReference type="GO" id="GO:0006508">
    <property type="term" value="P:proteolysis"/>
    <property type="evidence" value="ECO:0007669"/>
    <property type="project" value="InterPro"/>
</dbReference>
<feature type="compositionally biased region" description="Acidic residues" evidence="2">
    <location>
        <begin position="388"/>
        <end position="417"/>
    </location>
</feature>
<dbReference type="Gene3D" id="3.90.70.10">
    <property type="entry name" value="Cysteine proteinases"/>
    <property type="match status" value="1"/>
</dbReference>
<dbReference type="EMBL" id="CAJNOE010001647">
    <property type="protein sequence ID" value="CAF1440317.1"/>
    <property type="molecule type" value="Genomic_DNA"/>
</dbReference>
<organism evidence="4 5">
    <name type="scientific">Adineta steineri</name>
    <dbReference type="NCBI Taxonomy" id="433720"/>
    <lineage>
        <taxon>Eukaryota</taxon>
        <taxon>Metazoa</taxon>
        <taxon>Spiralia</taxon>
        <taxon>Gnathifera</taxon>
        <taxon>Rotifera</taxon>
        <taxon>Eurotatoria</taxon>
        <taxon>Bdelloidea</taxon>
        <taxon>Adinetida</taxon>
        <taxon>Adinetidae</taxon>
        <taxon>Adineta</taxon>
    </lineage>
</organism>
<feature type="domain" description="Peptidase C1A papain C-terminal" evidence="3">
    <location>
        <begin position="60"/>
        <end position="279"/>
    </location>
</feature>
<protein>
    <recommendedName>
        <fullName evidence="3">Peptidase C1A papain C-terminal domain-containing protein</fullName>
    </recommendedName>
</protein>
<dbReference type="SMART" id="SM00645">
    <property type="entry name" value="Pept_C1"/>
    <property type="match status" value="1"/>
</dbReference>
<evidence type="ECO:0000256" key="1">
    <source>
        <dbReference type="ARBA" id="ARBA00008455"/>
    </source>
</evidence>
<dbReference type="AlphaFoldDB" id="A0A815NRR7"/>
<feature type="compositionally biased region" description="Acidic residues" evidence="2">
    <location>
        <begin position="356"/>
        <end position="380"/>
    </location>
</feature>
<dbReference type="PROSITE" id="PS00639">
    <property type="entry name" value="THIOL_PROTEASE_HIS"/>
    <property type="match status" value="1"/>
</dbReference>
<dbReference type="Proteomes" id="UP000663860">
    <property type="component" value="Unassembled WGS sequence"/>
</dbReference>
<dbReference type="InterPro" id="IPR025660">
    <property type="entry name" value="Pept_his_AS"/>
</dbReference>
<dbReference type="CDD" id="cd02619">
    <property type="entry name" value="Peptidase_C1"/>
    <property type="match status" value="1"/>
</dbReference>
<reference evidence="4" key="1">
    <citation type="submission" date="2021-02" db="EMBL/GenBank/DDBJ databases">
        <authorList>
            <person name="Nowell W R."/>
        </authorList>
    </citation>
    <scope>NUCLEOTIDE SEQUENCE</scope>
</reference>
<dbReference type="InterPro" id="IPR038765">
    <property type="entry name" value="Papain-like_cys_pep_sf"/>
</dbReference>
<dbReference type="PANTHER" id="PTHR12411">
    <property type="entry name" value="CYSTEINE PROTEASE FAMILY C1-RELATED"/>
    <property type="match status" value="1"/>
</dbReference>
<evidence type="ECO:0000256" key="2">
    <source>
        <dbReference type="SAM" id="MobiDB-lite"/>
    </source>
</evidence>
<dbReference type="SUPFAM" id="SSF54001">
    <property type="entry name" value="Cysteine proteinases"/>
    <property type="match status" value="1"/>
</dbReference>
<accession>A0A815NRR7</accession>
<proteinExistence type="inferred from homology"/>
<comment type="similarity">
    <text evidence="1">Belongs to the peptidase C1 family.</text>
</comment>
<sequence>MAEGSTYQKEPTIIKKTFLFSQKTNKRFRLNGIKESSQLPEKASLRKDFSNHIIYQPSQLPPKVDLRPWMTKVEDQSDANSCTANALAGIYEYLNNRDTGSQIDVSRLFIYYNSRVKGLDADETISDDGAALCDAIESMEELGVCPESQWPYDLKKVNVKPSQQCYIVAANYTISQALKLNIDINEIKICIAQGFPVIISLNLYTSFDKASDSGIVPMPKTNETSRSGHGRHALLIAGYSDASEAFIVRNSWGEDWGDKGYCYIPYDYIGSDKLCNSAWTVKRLGVDYMGKEAWHVDDNINYRQGAYYIDEYEDGDDAIRIEEIEEEEEYYYQNPVTNDGGDDDGDGENLKSTHADDDDGDDKGEDGDGNDDDDQDEDGKGDDNGDDKGEDGEGDDGDDKGEDGDGNDDDDQDEDGKGDDNGDDKGEDGEGDDDDKKDDGEDDDAEGNDADDGDDDGGEGDGGEDDGDNEKGDDGDGNDDGEGDGNDGADGGEGDGDDAADDDGDADGDGDDADEGGDDADEGGDDGEGDGDDADGDDDDGDEGGDDGDEGGDDGDEDGDDGNE</sequence>